<gene>
    <name evidence="6" type="ORF">AAFF_G00267070</name>
</gene>
<comment type="subcellular location">
    <subcellularLocation>
        <location evidence="1">Membrane</location>
        <topology evidence="1">Multi-pass membrane protein</topology>
    </subcellularLocation>
</comment>
<reference evidence="6" key="1">
    <citation type="journal article" date="2023" name="Science">
        <title>Genome structures resolve the early diversification of teleost fishes.</title>
        <authorList>
            <person name="Parey E."/>
            <person name="Louis A."/>
            <person name="Montfort J."/>
            <person name="Bouchez O."/>
            <person name="Roques C."/>
            <person name="Iampietro C."/>
            <person name="Lluch J."/>
            <person name="Castinel A."/>
            <person name="Donnadieu C."/>
            <person name="Desvignes T."/>
            <person name="Floi Bucao C."/>
            <person name="Jouanno E."/>
            <person name="Wen M."/>
            <person name="Mejri S."/>
            <person name="Dirks R."/>
            <person name="Jansen H."/>
            <person name="Henkel C."/>
            <person name="Chen W.J."/>
            <person name="Zahm M."/>
            <person name="Cabau C."/>
            <person name="Klopp C."/>
            <person name="Thompson A.W."/>
            <person name="Robinson-Rechavi M."/>
            <person name="Braasch I."/>
            <person name="Lecointre G."/>
            <person name="Bobe J."/>
            <person name="Postlethwait J.H."/>
            <person name="Berthelot C."/>
            <person name="Roest Crollius H."/>
            <person name="Guiguen Y."/>
        </authorList>
    </citation>
    <scope>NUCLEOTIDE SEQUENCE</scope>
    <source>
        <strain evidence="6">NC1722</strain>
    </source>
</reference>
<feature type="transmembrane region" description="Helical" evidence="5">
    <location>
        <begin position="129"/>
        <end position="150"/>
    </location>
</feature>
<proteinExistence type="predicted"/>
<evidence type="ECO:0000256" key="1">
    <source>
        <dbReference type="ARBA" id="ARBA00004141"/>
    </source>
</evidence>
<evidence type="ECO:0000256" key="2">
    <source>
        <dbReference type="ARBA" id="ARBA00022692"/>
    </source>
</evidence>
<comment type="caution">
    <text evidence="6">The sequence shown here is derived from an EMBL/GenBank/DDBJ whole genome shotgun (WGS) entry which is preliminary data.</text>
</comment>
<feature type="transmembrane region" description="Helical" evidence="5">
    <location>
        <begin position="27"/>
        <end position="53"/>
    </location>
</feature>
<sequence length="165" mass="18766">MHGNCWALVTRNSAMALKAKVTDTKTILLRLGLCLVIFYTLYFMIGSVCFGAFRLEDFDGLIPFDFRTEPTESSTKYLVNLLSMELTFFCSGVLFAAVVKRCVWDYGLTVTLVHVLLTSTVMREFPLMWQWWLVLCSGLFLMVCNGQLIAHFACQSDPSYPTFHS</sequence>
<protein>
    <recommendedName>
        <fullName evidence="8">Transmembrane protein 244-like</fullName>
    </recommendedName>
</protein>
<accession>A0AAD7RBR4</accession>
<evidence type="ECO:0000313" key="7">
    <source>
        <dbReference type="Proteomes" id="UP001221898"/>
    </source>
</evidence>
<name>A0AAD7RBR4_9TELE</name>
<keyword evidence="3 5" id="KW-1133">Transmembrane helix</keyword>
<organism evidence="6 7">
    <name type="scientific">Aldrovandia affinis</name>
    <dbReference type="NCBI Taxonomy" id="143900"/>
    <lineage>
        <taxon>Eukaryota</taxon>
        <taxon>Metazoa</taxon>
        <taxon>Chordata</taxon>
        <taxon>Craniata</taxon>
        <taxon>Vertebrata</taxon>
        <taxon>Euteleostomi</taxon>
        <taxon>Actinopterygii</taxon>
        <taxon>Neopterygii</taxon>
        <taxon>Teleostei</taxon>
        <taxon>Notacanthiformes</taxon>
        <taxon>Halosauridae</taxon>
        <taxon>Aldrovandia</taxon>
    </lineage>
</organism>
<evidence type="ECO:0008006" key="8">
    <source>
        <dbReference type="Google" id="ProtNLM"/>
    </source>
</evidence>
<dbReference type="Pfam" id="PF09801">
    <property type="entry name" value="SYS1"/>
    <property type="match status" value="1"/>
</dbReference>
<dbReference type="EMBL" id="JAINUG010000369">
    <property type="protein sequence ID" value="KAJ8373215.1"/>
    <property type="molecule type" value="Genomic_DNA"/>
</dbReference>
<evidence type="ECO:0000313" key="6">
    <source>
        <dbReference type="EMBL" id="KAJ8373215.1"/>
    </source>
</evidence>
<dbReference type="Proteomes" id="UP001221898">
    <property type="component" value="Unassembled WGS sequence"/>
</dbReference>
<dbReference type="GO" id="GO:0016020">
    <property type="term" value="C:membrane"/>
    <property type="evidence" value="ECO:0007669"/>
    <property type="project" value="UniProtKB-SubCell"/>
</dbReference>
<evidence type="ECO:0000256" key="3">
    <source>
        <dbReference type="ARBA" id="ARBA00022989"/>
    </source>
</evidence>
<keyword evidence="7" id="KW-1185">Reference proteome</keyword>
<evidence type="ECO:0000256" key="5">
    <source>
        <dbReference type="SAM" id="Phobius"/>
    </source>
</evidence>
<dbReference type="PANTHER" id="PTHR12952">
    <property type="entry name" value="SYS1"/>
    <property type="match status" value="1"/>
</dbReference>
<keyword evidence="2 5" id="KW-0812">Transmembrane</keyword>
<dbReference type="AlphaFoldDB" id="A0AAD7RBR4"/>
<evidence type="ECO:0000256" key="4">
    <source>
        <dbReference type="ARBA" id="ARBA00023136"/>
    </source>
</evidence>
<dbReference type="InterPro" id="IPR019185">
    <property type="entry name" value="Integral_membrane_SYS1-rel"/>
</dbReference>
<dbReference type="PANTHER" id="PTHR12952:SF1">
    <property type="entry name" value="TRANSMEMBRANE PROTEIN 244"/>
    <property type="match status" value="1"/>
</dbReference>
<feature type="transmembrane region" description="Helical" evidence="5">
    <location>
        <begin position="77"/>
        <end position="99"/>
    </location>
</feature>
<keyword evidence="4 5" id="KW-0472">Membrane</keyword>